<organism evidence="2 3">
    <name type="scientific">Lepidopterella palustris CBS 459.81</name>
    <dbReference type="NCBI Taxonomy" id="1314670"/>
    <lineage>
        <taxon>Eukaryota</taxon>
        <taxon>Fungi</taxon>
        <taxon>Dikarya</taxon>
        <taxon>Ascomycota</taxon>
        <taxon>Pezizomycotina</taxon>
        <taxon>Dothideomycetes</taxon>
        <taxon>Pleosporomycetidae</taxon>
        <taxon>Mytilinidiales</taxon>
        <taxon>Argynnaceae</taxon>
        <taxon>Lepidopterella</taxon>
    </lineage>
</organism>
<keyword evidence="3" id="KW-1185">Reference proteome</keyword>
<feature type="compositionally biased region" description="Polar residues" evidence="1">
    <location>
        <begin position="99"/>
        <end position="111"/>
    </location>
</feature>
<dbReference type="Proteomes" id="UP000250266">
    <property type="component" value="Unassembled WGS sequence"/>
</dbReference>
<name>A0A8E2E1P3_9PEZI</name>
<evidence type="ECO:0000313" key="3">
    <source>
        <dbReference type="Proteomes" id="UP000250266"/>
    </source>
</evidence>
<feature type="compositionally biased region" description="Polar residues" evidence="1">
    <location>
        <begin position="123"/>
        <end position="136"/>
    </location>
</feature>
<feature type="region of interest" description="Disordered" evidence="1">
    <location>
        <begin position="99"/>
        <end position="143"/>
    </location>
</feature>
<evidence type="ECO:0000256" key="1">
    <source>
        <dbReference type="SAM" id="MobiDB-lite"/>
    </source>
</evidence>
<evidence type="ECO:0000313" key="2">
    <source>
        <dbReference type="EMBL" id="OCK75615.1"/>
    </source>
</evidence>
<accession>A0A8E2E1P3</accession>
<protein>
    <submittedName>
        <fullName evidence="2">Uncharacterized protein</fullName>
    </submittedName>
</protein>
<reference evidence="2 3" key="1">
    <citation type="journal article" date="2016" name="Nat. Commun.">
        <title>Ectomycorrhizal ecology is imprinted in the genome of the dominant symbiotic fungus Cenococcum geophilum.</title>
        <authorList>
            <consortium name="DOE Joint Genome Institute"/>
            <person name="Peter M."/>
            <person name="Kohler A."/>
            <person name="Ohm R.A."/>
            <person name="Kuo A."/>
            <person name="Krutzmann J."/>
            <person name="Morin E."/>
            <person name="Arend M."/>
            <person name="Barry K.W."/>
            <person name="Binder M."/>
            <person name="Choi C."/>
            <person name="Clum A."/>
            <person name="Copeland A."/>
            <person name="Grisel N."/>
            <person name="Haridas S."/>
            <person name="Kipfer T."/>
            <person name="LaButti K."/>
            <person name="Lindquist E."/>
            <person name="Lipzen A."/>
            <person name="Maire R."/>
            <person name="Meier B."/>
            <person name="Mihaltcheva S."/>
            <person name="Molinier V."/>
            <person name="Murat C."/>
            <person name="Poggeler S."/>
            <person name="Quandt C.A."/>
            <person name="Sperisen C."/>
            <person name="Tritt A."/>
            <person name="Tisserant E."/>
            <person name="Crous P.W."/>
            <person name="Henrissat B."/>
            <person name="Nehls U."/>
            <person name="Egli S."/>
            <person name="Spatafora J.W."/>
            <person name="Grigoriev I.V."/>
            <person name="Martin F.M."/>
        </authorList>
    </citation>
    <scope>NUCLEOTIDE SEQUENCE [LARGE SCALE GENOMIC DNA]</scope>
    <source>
        <strain evidence="2 3">CBS 459.81</strain>
    </source>
</reference>
<gene>
    <name evidence="2" type="ORF">K432DRAFT_166749</name>
</gene>
<dbReference type="EMBL" id="KV745294">
    <property type="protein sequence ID" value="OCK75615.1"/>
    <property type="molecule type" value="Genomic_DNA"/>
</dbReference>
<sequence>MDRGQSPQAKFAKQIWEHSLSIFFQAASPGNVGLLACFRACHLDSCRTRATRAATICSCLFLVHFRRLSCISPASSCGFPPPTLVQTGCDCRLENERGLTSSHRPSRSTNLDGLPPSLGDGTSRGSGTARFSTTRSGLPPFHNPLSSATLTVSNYV</sequence>
<dbReference type="AlphaFoldDB" id="A0A8E2E1P3"/>
<proteinExistence type="predicted"/>